<protein>
    <recommendedName>
        <fullName evidence="4">Carnitine dehydratase</fullName>
    </recommendedName>
</protein>
<dbReference type="GO" id="GO:0008410">
    <property type="term" value="F:CoA-transferase activity"/>
    <property type="evidence" value="ECO:0007669"/>
    <property type="project" value="TreeGrafter"/>
</dbReference>
<dbReference type="AlphaFoldDB" id="A0A0X3UAX7"/>
<accession>A0A0X3UAX7</accession>
<proteinExistence type="predicted"/>
<organism evidence="2 3">
    <name type="scientific">Ruegeria marisrubri</name>
    <dbReference type="NCBI Taxonomy" id="1685379"/>
    <lineage>
        <taxon>Bacteria</taxon>
        <taxon>Pseudomonadati</taxon>
        <taxon>Pseudomonadota</taxon>
        <taxon>Alphaproteobacteria</taxon>
        <taxon>Rhodobacterales</taxon>
        <taxon>Roseobacteraceae</taxon>
        <taxon>Ruegeria</taxon>
    </lineage>
</organism>
<keyword evidence="1" id="KW-0808">Transferase</keyword>
<evidence type="ECO:0000313" key="2">
    <source>
        <dbReference type="EMBL" id="KUJ85255.1"/>
    </source>
</evidence>
<dbReference type="OrthoDB" id="7208981at2"/>
<evidence type="ECO:0000256" key="1">
    <source>
        <dbReference type="ARBA" id="ARBA00022679"/>
    </source>
</evidence>
<dbReference type="EMBL" id="LQBQ01000003">
    <property type="protein sequence ID" value="KUJ85255.1"/>
    <property type="molecule type" value="Genomic_DNA"/>
</dbReference>
<reference evidence="2 3" key="1">
    <citation type="submission" date="2015-12" db="EMBL/GenBank/DDBJ databases">
        <authorList>
            <person name="Shamseldin A."/>
            <person name="Moawad H."/>
            <person name="Abd El-Rahim W.M."/>
            <person name="Sadowsky M.J."/>
        </authorList>
    </citation>
    <scope>NUCLEOTIDE SEQUENCE [LARGE SCALE GENOMIC DNA]</scope>
    <source>
        <strain evidence="2 3">ZGT118</strain>
    </source>
</reference>
<dbReference type="RefSeq" id="WP_068344921.1">
    <property type="nucleotide sequence ID" value="NZ_LQBQ01000003.1"/>
</dbReference>
<dbReference type="Pfam" id="PF02515">
    <property type="entry name" value="CoA_transf_3"/>
    <property type="match status" value="1"/>
</dbReference>
<keyword evidence="3" id="KW-1185">Reference proteome</keyword>
<evidence type="ECO:0000313" key="3">
    <source>
        <dbReference type="Proteomes" id="UP000053791"/>
    </source>
</evidence>
<dbReference type="Proteomes" id="UP000053791">
    <property type="component" value="Unassembled WGS sequence"/>
</dbReference>
<dbReference type="PANTHER" id="PTHR48207:SF3">
    <property type="entry name" value="SUCCINATE--HYDROXYMETHYLGLUTARATE COA-TRANSFERASE"/>
    <property type="match status" value="1"/>
</dbReference>
<dbReference type="InterPro" id="IPR044855">
    <property type="entry name" value="CoA-Trfase_III_dom3_sf"/>
</dbReference>
<dbReference type="InterPro" id="IPR050483">
    <property type="entry name" value="CoA-transferase_III_domain"/>
</dbReference>
<dbReference type="PANTHER" id="PTHR48207">
    <property type="entry name" value="SUCCINATE--HYDROXYMETHYLGLUTARATE COA-TRANSFERASE"/>
    <property type="match status" value="1"/>
</dbReference>
<evidence type="ECO:0008006" key="4">
    <source>
        <dbReference type="Google" id="ProtNLM"/>
    </source>
</evidence>
<dbReference type="Gene3D" id="3.30.1540.10">
    <property type="entry name" value="formyl-coa transferase, domain 3"/>
    <property type="match status" value="1"/>
</dbReference>
<dbReference type="Gene3D" id="3.40.50.10540">
    <property type="entry name" value="Crotonobetainyl-coa:carnitine coa-transferase, domain 1"/>
    <property type="match status" value="1"/>
</dbReference>
<sequence>MRKILEGIKVVEVAAMAAGPSAGVILADFGAEVVKIEPPSGDPWRNGHLLPGMPKSETPYTTFIHNRTKKSVALNLKKPEAQEVLNKMVETADVFLTNSPIRVAEELNHAYEDIRAINPRIIYASVNGFGYNGPDRHNPGFDMTSWFAETGLMEEFRPQDSEPARQPVGLGDMNTATSLYAAIATALFHRERTGEGTKVSTSLLENGIWSNASMVQPALVNAPPMKKYKAEEWPNPLAGAFYRTRDGRYVIIVELNPANFSKLAKALDAGHLTEDPRFASPQLWMKYNAELIAEIQKLIGELDTDEVVARFRAAGTNFGLCKRTSEVVSDENAIANGCFPEVVGTDGIRTVANPLHIEGVETVPPQLPPVVGQDSAEQLMALGYSDAEIAALVETGAVALAR</sequence>
<dbReference type="STRING" id="1685379.AVO45_17280"/>
<dbReference type="InterPro" id="IPR003673">
    <property type="entry name" value="CoA-Trfase_fam_III"/>
</dbReference>
<comment type="caution">
    <text evidence="2">The sequence shown here is derived from an EMBL/GenBank/DDBJ whole genome shotgun (WGS) entry which is preliminary data.</text>
</comment>
<dbReference type="SUPFAM" id="SSF89796">
    <property type="entry name" value="CoA-transferase family III (CaiB/BaiF)"/>
    <property type="match status" value="1"/>
</dbReference>
<name>A0A0X3UAX7_9RHOB</name>
<dbReference type="InterPro" id="IPR023606">
    <property type="entry name" value="CoA-Trfase_III_dom_1_sf"/>
</dbReference>
<gene>
    <name evidence="2" type="ORF">AVO45_17280</name>
</gene>